<keyword evidence="3" id="KW-1185">Reference proteome</keyword>
<gene>
    <name evidence="2" type="ORF">MGAL_10B035599</name>
</gene>
<keyword evidence="1" id="KW-0472">Membrane</keyword>
<dbReference type="Proteomes" id="UP000596742">
    <property type="component" value="Unassembled WGS sequence"/>
</dbReference>
<accession>A0A8B6C3Y6</accession>
<organism evidence="2 3">
    <name type="scientific">Mytilus galloprovincialis</name>
    <name type="common">Mediterranean mussel</name>
    <dbReference type="NCBI Taxonomy" id="29158"/>
    <lineage>
        <taxon>Eukaryota</taxon>
        <taxon>Metazoa</taxon>
        <taxon>Spiralia</taxon>
        <taxon>Lophotrochozoa</taxon>
        <taxon>Mollusca</taxon>
        <taxon>Bivalvia</taxon>
        <taxon>Autobranchia</taxon>
        <taxon>Pteriomorphia</taxon>
        <taxon>Mytilida</taxon>
        <taxon>Mytiloidea</taxon>
        <taxon>Mytilidae</taxon>
        <taxon>Mytilinae</taxon>
        <taxon>Mytilus</taxon>
    </lineage>
</organism>
<feature type="transmembrane region" description="Helical" evidence="1">
    <location>
        <begin position="423"/>
        <end position="444"/>
    </location>
</feature>
<sequence length="513" mass="58634">MKSTKKNTTKEKFVIKPLKLRNTSQRHKHGGVNGTVKCWSKGSTSGEESRQFCSEQNATLLYMTAGTKYGLLSFFQANDQSYDDEVSAWTKHHVKRQIFEEGNIYFSEFPFSDDFPFYEESIFCIYAIFYLKNDTIGWVPSDCSENFLNSVDCCFTPAELQGKEAWNATLYTDAVTWNTADDYCSREGSNLINLTRSINFHVHFAKTPWLSSGVTKFWTGHYSSGKYLENLEITKLYHFAEGESNQTGCVYVIVESQYQTFPKLKLAIDTCNNAEISFICVKPAEYKYFDSTPNIIQVCNYIMYDGQPYTIAECGDECWKMRESGYRCEGFDYNKANSSCRFKETPYNHFTYRYDPDWISVDLTYVHVTNKAMITSLSYLYDKNDQSTLSSEKTHISVSDKTSNYPAATNDIDLDATVLGKTFTAAASVVVVVASVVVLGSTFIKIMELMEKGRNTSATNSSHNGEDYFRLSNIKHVVTGQTSRDNFINKPRANFQLKRQQKKTHKKSELTRK</sequence>
<evidence type="ECO:0000313" key="3">
    <source>
        <dbReference type="Proteomes" id="UP000596742"/>
    </source>
</evidence>
<dbReference type="InterPro" id="IPR016187">
    <property type="entry name" value="CTDL_fold"/>
</dbReference>
<name>A0A8B6C3Y6_MYTGA</name>
<dbReference type="EMBL" id="UYJE01001104">
    <property type="protein sequence ID" value="VDH99159.1"/>
    <property type="molecule type" value="Genomic_DNA"/>
</dbReference>
<evidence type="ECO:0008006" key="4">
    <source>
        <dbReference type="Google" id="ProtNLM"/>
    </source>
</evidence>
<keyword evidence="1" id="KW-1133">Transmembrane helix</keyword>
<dbReference type="OrthoDB" id="418245at2759"/>
<evidence type="ECO:0000256" key="1">
    <source>
        <dbReference type="SAM" id="Phobius"/>
    </source>
</evidence>
<reference evidence="2" key="1">
    <citation type="submission" date="2018-11" db="EMBL/GenBank/DDBJ databases">
        <authorList>
            <person name="Alioto T."/>
            <person name="Alioto T."/>
        </authorList>
    </citation>
    <scope>NUCLEOTIDE SEQUENCE</scope>
</reference>
<evidence type="ECO:0000313" key="2">
    <source>
        <dbReference type="EMBL" id="VDH99159.1"/>
    </source>
</evidence>
<proteinExistence type="predicted"/>
<dbReference type="SUPFAM" id="SSF56436">
    <property type="entry name" value="C-type lectin-like"/>
    <property type="match status" value="1"/>
</dbReference>
<comment type="caution">
    <text evidence="2">The sequence shown here is derived from an EMBL/GenBank/DDBJ whole genome shotgun (WGS) entry which is preliminary data.</text>
</comment>
<protein>
    <recommendedName>
        <fullName evidence="4">C-type lectin domain-containing protein</fullName>
    </recommendedName>
</protein>
<dbReference type="AlphaFoldDB" id="A0A8B6C3Y6"/>
<keyword evidence="1" id="KW-0812">Transmembrane</keyword>